<dbReference type="EMBL" id="JAJFAT010000004">
    <property type="protein sequence ID" value="MCC3144456.1"/>
    <property type="molecule type" value="Genomic_DNA"/>
</dbReference>
<keyword evidence="1" id="KW-0812">Transmembrane</keyword>
<feature type="transmembrane region" description="Helical" evidence="1">
    <location>
        <begin position="106"/>
        <end position="129"/>
    </location>
</feature>
<reference evidence="2 3" key="1">
    <citation type="submission" date="2021-10" db="EMBL/GenBank/DDBJ databases">
        <authorList>
            <person name="Grouzdev D.S."/>
            <person name="Pantiukh K.S."/>
            <person name="Krutkina M.S."/>
        </authorList>
    </citation>
    <scope>NUCLEOTIDE SEQUENCE [LARGE SCALE GENOMIC DNA]</scope>
    <source>
        <strain evidence="2 3">Z-7514</strain>
    </source>
</reference>
<feature type="transmembrane region" description="Helical" evidence="1">
    <location>
        <begin position="49"/>
        <end position="69"/>
    </location>
</feature>
<dbReference type="Pfam" id="PF17099">
    <property type="entry name" value="TrpP"/>
    <property type="match status" value="1"/>
</dbReference>
<dbReference type="AlphaFoldDB" id="A0AAW4WTY1"/>
<evidence type="ECO:0000256" key="1">
    <source>
        <dbReference type="SAM" id="Phobius"/>
    </source>
</evidence>
<dbReference type="RefSeq" id="WP_229344233.1">
    <property type="nucleotide sequence ID" value="NZ_JAJFAT010000004.1"/>
</dbReference>
<dbReference type="Proteomes" id="UP001199296">
    <property type="component" value="Unassembled WGS sequence"/>
</dbReference>
<keyword evidence="3" id="KW-1185">Reference proteome</keyword>
<protein>
    <submittedName>
        <fullName evidence="2">Tryptophan transporter</fullName>
    </submittedName>
</protein>
<feature type="transmembrane region" description="Helical" evidence="1">
    <location>
        <begin position="81"/>
        <end position="99"/>
    </location>
</feature>
<keyword evidence="1" id="KW-0472">Membrane</keyword>
<feature type="transmembrane region" description="Helical" evidence="1">
    <location>
        <begin position="6"/>
        <end position="28"/>
    </location>
</feature>
<feature type="transmembrane region" description="Helical" evidence="1">
    <location>
        <begin position="135"/>
        <end position="159"/>
    </location>
</feature>
<organism evidence="2 3">
    <name type="scientific">Halanaerobium polyolivorans</name>
    <dbReference type="NCBI Taxonomy" id="2886943"/>
    <lineage>
        <taxon>Bacteria</taxon>
        <taxon>Bacillati</taxon>
        <taxon>Bacillota</taxon>
        <taxon>Clostridia</taxon>
        <taxon>Halanaerobiales</taxon>
        <taxon>Halanaerobiaceae</taxon>
        <taxon>Halanaerobium</taxon>
    </lineage>
</organism>
<accession>A0AAW4WTY1</accession>
<gene>
    <name evidence="2" type="ORF">LJ207_03860</name>
</gene>
<sequence>MRTRDLAQAALLVAVAMILRTLTPPLVLGMKPDVTLAMMFIILIIKRDIKLGFLVALSTGLFTALTTTFPGGQVANIIDKLLTFVIVYNLIPVITKFASKRVAAGITTAVGTVISGSLFLTIASLLVALPAPFMVLFSTVVLPAAVINTVTAVVLFSVVDFAMDIEYNQAENEAV</sequence>
<evidence type="ECO:0000313" key="2">
    <source>
        <dbReference type="EMBL" id="MCC3144456.1"/>
    </source>
</evidence>
<name>A0AAW4WTY1_9FIRM</name>
<keyword evidence="1" id="KW-1133">Transmembrane helix</keyword>
<proteinExistence type="predicted"/>
<comment type="caution">
    <text evidence="2">The sequence shown here is derived from an EMBL/GenBank/DDBJ whole genome shotgun (WGS) entry which is preliminary data.</text>
</comment>
<evidence type="ECO:0000313" key="3">
    <source>
        <dbReference type="Proteomes" id="UP001199296"/>
    </source>
</evidence>
<dbReference type="InterPro" id="IPR031360">
    <property type="entry name" value="TrpP"/>
</dbReference>